<evidence type="ECO:0000313" key="2">
    <source>
        <dbReference type="Proteomes" id="UP000078292"/>
    </source>
</evidence>
<dbReference type="AlphaFoldDB" id="A0A1B7M2Y8"/>
<dbReference type="EMBL" id="LXEY01000006">
    <property type="protein sequence ID" value="OAV62956.1"/>
    <property type="molecule type" value="Genomic_DNA"/>
</dbReference>
<sequence length="137" mass="14947">MNEEQAQADIPTHVASFINDFSATVTNVGQDSDHPGYQGQGLTNFTLIDAAENFNVFAARDDDDNWCVVLDNTPLADHPDDWAIGISCAPSEDFAAHGLRLQIDTPTLTHTAQLLPDDFTGEIDPDLERINDHLAAQ</sequence>
<protein>
    <submittedName>
        <fullName evidence="1">Uncharacterized protein</fullName>
    </submittedName>
</protein>
<keyword evidence="2" id="KW-1185">Reference proteome</keyword>
<accession>A0A1B7M2Y8</accession>
<comment type="caution">
    <text evidence="1">The sequence shown here is derived from an EMBL/GenBank/DDBJ whole genome shotgun (WGS) entry which is preliminary data.</text>
</comment>
<evidence type="ECO:0000313" key="1">
    <source>
        <dbReference type="EMBL" id="OAV62956.1"/>
    </source>
</evidence>
<name>A0A1B7M2Y8_9MICC</name>
<gene>
    <name evidence="1" type="ORF">A6F49_03925</name>
</gene>
<organism evidence="1 2">
    <name type="scientific">Enteractinococcus helveticum</name>
    <dbReference type="NCBI Taxonomy" id="1837282"/>
    <lineage>
        <taxon>Bacteria</taxon>
        <taxon>Bacillati</taxon>
        <taxon>Actinomycetota</taxon>
        <taxon>Actinomycetes</taxon>
        <taxon>Micrococcales</taxon>
        <taxon>Micrococcaceae</taxon>
    </lineage>
</organism>
<dbReference type="Proteomes" id="UP000078292">
    <property type="component" value="Unassembled WGS sequence"/>
</dbReference>
<reference evidence="1 2" key="1">
    <citation type="submission" date="2016-04" db="EMBL/GenBank/DDBJ databases">
        <title>First whole genome shotgun sequence of the bacterium Enteractinococcus sp. strain UASWS1574.</title>
        <authorList>
            <person name="Crovadore J."/>
            <person name="Chablais R."/>
            <person name="Lefort F."/>
        </authorList>
    </citation>
    <scope>NUCLEOTIDE SEQUENCE [LARGE SCALE GENOMIC DNA]</scope>
    <source>
        <strain evidence="1 2">UASWS1574</strain>
    </source>
</reference>
<proteinExistence type="predicted"/>